<evidence type="ECO:0000313" key="17">
    <source>
        <dbReference type="Proteomes" id="UP000178885"/>
    </source>
</evidence>
<dbReference type="GO" id="GO:0006298">
    <property type="term" value="P:mismatch repair"/>
    <property type="evidence" value="ECO:0007669"/>
    <property type="project" value="TreeGrafter"/>
</dbReference>
<dbReference type="AlphaFoldDB" id="A0A1F6TTE2"/>
<dbReference type="InterPro" id="IPR023170">
    <property type="entry name" value="HhH_base_excis_C"/>
</dbReference>
<evidence type="ECO:0000256" key="12">
    <source>
        <dbReference type="ARBA" id="ARBA00023204"/>
    </source>
</evidence>
<dbReference type="InterPro" id="IPR015797">
    <property type="entry name" value="NUDIX_hydrolase-like_dom_sf"/>
</dbReference>
<dbReference type="GO" id="GO:0051539">
    <property type="term" value="F:4 iron, 4 sulfur cluster binding"/>
    <property type="evidence" value="ECO:0007669"/>
    <property type="project" value="UniProtKB-UniRule"/>
</dbReference>
<dbReference type="InterPro" id="IPR005760">
    <property type="entry name" value="A/G_AdeGlyc_MutY"/>
</dbReference>
<reference evidence="16 17" key="1">
    <citation type="journal article" date="2016" name="Nat. Commun.">
        <title>Thousands of microbial genomes shed light on interconnected biogeochemical processes in an aquifer system.</title>
        <authorList>
            <person name="Anantharaman K."/>
            <person name="Brown C.T."/>
            <person name="Hug L.A."/>
            <person name="Sharon I."/>
            <person name="Castelle C.J."/>
            <person name="Probst A.J."/>
            <person name="Thomas B.C."/>
            <person name="Singh A."/>
            <person name="Wilkins M.J."/>
            <person name="Karaoz U."/>
            <person name="Brodie E.L."/>
            <person name="Williams K.H."/>
            <person name="Hubbard S.S."/>
            <person name="Banfield J.F."/>
        </authorList>
    </citation>
    <scope>NUCLEOTIDE SEQUENCE [LARGE SCALE GENOMIC DNA]</scope>
</reference>
<dbReference type="GO" id="GO:0046872">
    <property type="term" value="F:metal ion binding"/>
    <property type="evidence" value="ECO:0007669"/>
    <property type="project" value="UniProtKB-UniRule"/>
</dbReference>
<evidence type="ECO:0000256" key="4">
    <source>
        <dbReference type="ARBA" id="ARBA00012045"/>
    </source>
</evidence>
<dbReference type="NCBIfam" id="TIGR01084">
    <property type="entry name" value="mutY"/>
    <property type="match status" value="1"/>
</dbReference>
<dbReference type="InterPro" id="IPR029119">
    <property type="entry name" value="MutY_C"/>
</dbReference>
<comment type="catalytic activity">
    <reaction evidence="1 14">
        <text>Hydrolyzes free adenine bases from 7,8-dihydro-8-oxoguanine:adenine mismatched double-stranded DNA, leaving an apurinic site.</text>
        <dbReference type="EC" id="3.2.2.31"/>
    </reaction>
</comment>
<dbReference type="Pfam" id="PF14815">
    <property type="entry name" value="NUDIX_4"/>
    <property type="match status" value="1"/>
</dbReference>
<dbReference type="Gene3D" id="3.90.79.10">
    <property type="entry name" value="Nucleoside Triphosphate Pyrophosphohydrolase"/>
    <property type="match status" value="1"/>
</dbReference>
<evidence type="ECO:0000256" key="10">
    <source>
        <dbReference type="ARBA" id="ARBA00023004"/>
    </source>
</evidence>
<dbReference type="GO" id="GO:0032357">
    <property type="term" value="F:oxidized purine DNA binding"/>
    <property type="evidence" value="ECO:0007669"/>
    <property type="project" value="TreeGrafter"/>
</dbReference>
<dbReference type="InterPro" id="IPR011257">
    <property type="entry name" value="DNA_glycosylase"/>
</dbReference>
<dbReference type="PANTHER" id="PTHR42944">
    <property type="entry name" value="ADENINE DNA GLYCOSYLASE"/>
    <property type="match status" value="1"/>
</dbReference>
<dbReference type="CDD" id="cd03431">
    <property type="entry name" value="NUDIX_DNA_Glycosylase_C-MutY"/>
    <property type="match status" value="1"/>
</dbReference>
<proteinExistence type="inferred from homology"/>
<comment type="similarity">
    <text evidence="3 14">Belongs to the Nth/MutY family.</text>
</comment>
<dbReference type="CDD" id="cd00056">
    <property type="entry name" value="ENDO3c"/>
    <property type="match status" value="1"/>
</dbReference>
<dbReference type="EMBL" id="MFSU01000029">
    <property type="protein sequence ID" value="OGI48365.1"/>
    <property type="molecule type" value="Genomic_DNA"/>
</dbReference>
<evidence type="ECO:0000256" key="1">
    <source>
        <dbReference type="ARBA" id="ARBA00000843"/>
    </source>
</evidence>
<keyword evidence="10 14" id="KW-0408">Iron</keyword>
<comment type="cofactor">
    <cofactor evidence="14">
        <name>[4Fe-4S] cluster</name>
        <dbReference type="ChEBI" id="CHEBI:49883"/>
    </cofactor>
    <text evidence="14">Binds 1 [4Fe-4S] cluster.</text>
</comment>
<accession>A0A1F6TTE2</accession>
<dbReference type="GO" id="GO:0000701">
    <property type="term" value="F:purine-specific mismatch base pair DNA N-glycosylase activity"/>
    <property type="evidence" value="ECO:0007669"/>
    <property type="project" value="UniProtKB-EC"/>
</dbReference>
<feature type="domain" description="HhH-GPD" evidence="15">
    <location>
        <begin position="39"/>
        <end position="190"/>
    </location>
</feature>
<dbReference type="InterPro" id="IPR000445">
    <property type="entry name" value="HhH_motif"/>
</dbReference>
<dbReference type="STRING" id="1817760.A2151_04000"/>
<dbReference type="GO" id="GO:0035485">
    <property type="term" value="F:adenine/guanine mispair binding"/>
    <property type="evidence" value="ECO:0007669"/>
    <property type="project" value="TreeGrafter"/>
</dbReference>
<evidence type="ECO:0000256" key="3">
    <source>
        <dbReference type="ARBA" id="ARBA00008343"/>
    </source>
</evidence>
<dbReference type="Proteomes" id="UP000178885">
    <property type="component" value="Unassembled WGS sequence"/>
</dbReference>
<dbReference type="GO" id="GO:0034039">
    <property type="term" value="F:8-oxo-7,8-dihydroguanine DNA N-glycosylase activity"/>
    <property type="evidence" value="ECO:0007669"/>
    <property type="project" value="TreeGrafter"/>
</dbReference>
<dbReference type="InterPro" id="IPR004036">
    <property type="entry name" value="Endonuclease-III-like_CS2"/>
</dbReference>
<evidence type="ECO:0000256" key="6">
    <source>
        <dbReference type="ARBA" id="ARBA00022485"/>
    </source>
</evidence>
<protein>
    <recommendedName>
        <fullName evidence="5 14">Adenine DNA glycosylase</fullName>
        <ecNumber evidence="4 14">3.2.2.31</ecNumber>
    </recommendedName>
</protein>
<dbReference type="Gene3D" id="1.10.340.30">
    <property type="entry name" value="Hypothetical protein, domain 2"/>
    <property type="match status" value="1"/>
</dbReference>
<dbReference type="SUPFAM" id="SSF55811">
    <property type="entry name" value="Nudix"/>
    <property type="match status" value="1"/>
</dbReference>
<keyword evidence="12" id="KW-0234">DNA repair</keyword>
<name>A0A1F6TTE2_9PROT</name>
<keyword evidence="11" id="KW-0411">Iron-sulfur</keyword>
<keyword evidence="8 14" id="KW-0227">DNA damage</keyword>
<dbReference type="InterPro" id="IPR044298">
    <property type="entry name" value="MIG/MutY"/>
</dbReference>
<evidence type="ECO:0000313" key="16">
    <source>
        <dbReference type="EMBL" id="OGI48365.1"/>
    </source>
</evidence>
<evidence type="ECO:0000256" key="5">
    <source>
        <dbReference type="ARBA" id="ARBA00022023"/>
    </source>
</evidence>
<dbReference type="SUPFAM" id="SSF48150">
    <property type="entry name" value="DNA-glycosylase"/>
    <property type="match status" value="1"/>
</dbReference>
<comment type="function">
    <text evidence="2">Adenine glycosylase active on G-A mispairs. MutY also corrects error-prone DNA synthesis past GO lesions which are due to the oxidatively damaged form of guanine: 7,8-dihydro-8-oxoguanine (8-oxo-dGTP).</text>
</comment>
<evidence type="ECO:0000256" key="14">
    <source>
        <dbReference type="RuleBase" id="RU365096"/>
    </source>
</evidence>
<sequence>MSRETLSRRLLAWYDRHGRKRLPWKQGRDPYRIWVSEVMLQQTQVATVIPYFERFVARFPDVRALARASLDAVLHRWSGLGYYARARNLHRCAAEILARHDGVFPQDFEAVRRLPGIGRSTAGAILALAFDRRHAILDGNVKRVLARYHVIAEPLGRRATEEQLWRLAERHTPRERLADYTQAIMDLGATVCTRAHPDCPRCPLARGCQARRAGDPRDYPVRAARRPLPVRKTRMLLIRDGAERVLLQQRPPAGLWGGLWSLPECDGADVRRWCRAHLGLDIEPERPWPVRRHRFTHFRLDITPVPARVVGEGRSRHPAARGTRTSLCIAGPAMENAASVWYNLERADARGLAAPVKTMLERLRASRSVAECS</sequence>
<dbReference type="PANTHER" id="PTHR42944:SF1">
    <property type="entry name" value="ADENINE DNA GLYCOSYLASE"/>
    <property type="match status" value="1"/>
</dbReference>
<evidence type="ECO:0000256" key="7">
    <source>
        <dbReference type="ARBA" id="ARBA00022723"/>
    </source>
</evidence>
<gene>
    <name evidence="16" type="ORF">A2151_04000</name>
</gene>
<dbReference type="EC" id="3.2.2.31" evidence="4 14"/>
<keyword evidence="6" id="KW-0004">4Fe-4S</keyword>
<keyword evidence="9" id="KW-0378">Hydrolase</keyword>
<dbReference type="FunFam" id="1.10.340.30:FF:000002">
    <property type="entry name" value="Adenine DNA glycosylase"/>
    <property type="match status" value="1"/>
</dbReference>
<evidence type="ECO:0000259" key="15">
    <source>
        <dbReference type="SMART" id="SM00478"/>
    </source>
</evidence>
<dbReference type="GO" id="GO:0006284">
    <property type="term" value="P:base-excision repair"/>
    <property type="evidence" value="ECO:0007669"/>
    <property type="project" value="UniProtKB-UniRule"/>
</dbReference>
<dbReference type="PROSITE" id="PS01155">
    <property type="entry name" value="ENDONUCLEASE_III_2"/>
    <property type="match status" value="1"/>
</dbReference>
<evidence type="ECO:0000256" key="11">
    <source>
        <dbReference type="ARBA" id="ARBA00023014"/>
    </source>
</evidence>
<evidence type="ECO:0000256" key="9">
    <source>
        <dbReference type="ARBA" id="ARBA00022801"/>
    </source>
</evidence>
<dbReference type="Gene3D" id="1.10.1670.10">
    <property type="entry name" value="Helix-hairpin-Helix base-excision DNA repair enzymes (C-terminal)"/>
    <property type="match status" value="1"/>
</dbReference>
<evidence type="ECO:0000256" key="2">
    <source>
        <dbReference type="ARBA" id="ARBA00002933"/>
    </source>
</evidence>
<organism evidence="16 17">
    <name type="scientific">Candidatus Muproteobacteria bacterium RBG_16_65_34</name>
    <dbReference type="NCBI Taxonomy" id="1817760"/>
    <lineage>
        <taxon>Bacteria</taxon>
        <taxon>Pseudomonadati</taxon>
        <taxon>Pseudomonadota</taxon>
        <taxon>Candidatus Muproteobacteria</taxon>
    </lineage>
</organism>
<keyword evidence="13 14" id="KW-0326">Glycosidase</keyword>
<dbReference type="Pfam" id="PF00730">
    <property type="entry name" value="HhH-GPD"/>
    <property type="match status" value="1"/>
</dbReference>
<evidence type="ECO:0000256" key="13">
    <source>
        <dbReference type="ARBA" id="ARBA00023295"/>
    </source>
</evidence>
<keyword evidence="7" id="KW-0479">Metal-binding</keyword>
<dbReference type="SMART" id="SM00478">
    <property type="entry name" value="ENDO3c"/>
    <property type="match status" value="1"/>
</dbReference>
<comment type="caution">
    <text evidence="16">The sequence shown here is derived from an EMBL/GenBank/DDBJ whole genome shotgun (WGS) entry which is preliminary data.</text>
</comment>
<dbReference type="Pfam" id="PF00633">
    <property type="entry name" value="HHH"/>
    <property type="match status" value="1"/>
</dbReference>
<evidence type="ECO:0000256" key="8">
    <source>
        <dbReference type="ARBA" id="ARBA00022763"/>
    </source>
</evidence>
<dbReference type="InterPro" id="IPR003265">
    <property type="entry name" value="HhH-GPD_domain"/>
</dbReference>